<evidence type="ECO:0000256" key="8">
    <source>
        <dbReference type="ARBA" id="ARBA00022827"/>
    </source>
</evidence>
<dbReference type="GO" id="GO:0033718">
    <property type="term" value="F:pyranose dehydrogenase (acceptor) activity"/>
    <property type="evidence" value="ECO:0007669"/>
    <property type="project" value="UniProtKB-EC"/>
</dbReference>
<evidence type="ECO:0000256" key="5">
    <source>
        <dbReference type="ARBA" id="ARBA00013177"/>
    </source>
</evidence>
<comment type="catalytic activity">
    <reaction evidence="10">
        <text>pyranose + acceptor = pyranos-2-ulose + reduced acceptor.</text>
        <dbReference type="EC" id="1.1.99.29"/>
    </reaction>
</comment>
<comment type="catalytic activity">
    <reaction evidence="13">
        <text>a pyranoside + acceptor = a pyranosid-3-ulose + reduced acceptor.</text>
        <dbReference type="EC" id="1.1.99.29"/>
    </reaction>
</comment>
<comment type="catalytic activity">
    <reaction evidence="11">
        <text>pyranose + acceptor = pyranos-2,3-diulose + reduced acceptor.</text>
        <dbReference type="EC" id="1.1.99.29"/>
    </reaction>
</comment>
<proteinExistence type="inferred from homology"/>
<dbReference type="InterPro" id="IPR000172">
    <property type="entry name" value="GMC_OxRdtase_N"/>
</dbReference>
<comment type="cofactor">
    <cofactor evidence="1">
        <name>FAD</name>
        <dbReference type="ChEBI" id="CHEBI:57692"/>
    </cofactor>
</comment>
<organism evidence="17 18">
    <name type="scientific">Gymnopilus dilepis</name>
    <dbReference type="NCBI Taxonomy" id="231916"/>
    <lineage>
        <taxon>Eukaryota</taxon>
        <taxon>Fungi</taxon>
        <taxon>Dikarya</taxon>
        <taxon>Basidiomycota</taxon>
        <taxon>Agaricomycotina</taxon>
        <taxon>Agaricomycetes</taxon>
        <taxon>Agaricomycetidae</taxon>
        <taxon>Agaricales</taxon>
        <taxon>Agaricineae</taxon>
        <taxon>Hymenogastraceae</taxon>
        <taxon>Gymnopilus</taxon>
    </lineage>
</organism>
<feature type="domain" description="Glucose-methanol-choline oxidoreductase N-terminal" evidence="16">
    <location>
        <begin position="306"/>
        <end position="320"/>
    </location>
</feature>
<evidence type="ECO:0000256" key="15">
    <source>
        <dbReference type="SAM" id="SignalP"/>
    </source>
</evidence>
<comment type="subunit">
    <text evidence="4">Monomer.</text>
</comment>
<comment type="catalytic activity">
    <reaction evidence="14">
        <text>a pyranoside + acceptor = a pyranosid-3,4-diulose + reduced acceptor.</text>
        <dbReference type="EC" id="1.1.99.29"/>
    </reaction>
</comment>
<evidence type="ECO:0000256" key="10">
    <source>
        <dbReference type="ARBA" id="ARBA00033986"/>
    </source>
</evidence>
<keyword evidence="6" id="KW-0964">Secreted</keyword>
<comment type="catalytic activity">
    <reaction evidence="12">
        <text>pyranose + acceptor = pyranos-3-ulose + reduced acceptor.</text>
        <dbReference type="EC" id="1.1.99.29"/>
    </reaction>
</comment>
<dbReference type="PANTHER" id="PTHR11552">
    <property type="entry name" value="GLUCOSE-METHANOL-CHOLINE GMC OXIDOREDUCTASE"/>
    <property type="match status" value="1"/>
</dbReference>
<name>A0A409VYT7_9AGAR</name>
<dbReference type="Gene3D" id="3.30.560.10">
    <property type="entry name" value="Glucose Oxidase, domain 3"/>
    <property type="match status" value="2"/>
</dbReference>
<dbReference type="PROSITE" id="PS00624">
    <property type="entry name" value="GMC_OXRED_2"/>
    <property type="match status" value="2"/>
</dbReference>
<comment type="similarity">
    <text evidence="3">Belongs to the GMC oxidoreductase family.</text>
</comment>
<evidence type="ECO:0000256" key="6">
    <source>
        <dbReference type="ARBA" id="ARBA00022525"/>
    </source>
</evidence>
<evidence type="ECO:0000259" key="16">
    <source>
        <dbReference type="PROSITE" id="PS00624"/>
    </source>
</evidence>
<dbReference type="GO" id="GO:0050660">
    <property type="term" value="F:flavin adenine dinucleotide binding"/>
    <property type="evidence" value="ECO:0007669"/>
    <property type="project" value="InterPro"/>
</dbReference>
<dbReference type="AlphaFoldDB" id="A0A409VYT7"/>
<dbReference type="Pfam" id="PF05199">
    <property type="entry name" value="GMC_oxred_C"/>
    <property type="match status" value="2"/>
</dbReference>
<accession>A0A409VYT7</accession>
<evidence type="ECO:0000256" key="9">
    <source>
        <dbReference type="ARBA" id="ARBA00024699"/>
    </source>
</evidence>
<dbReference type="SUPFAM" id="SSF54373">
    <property type="entry name" value="FAD-linked reductases, C-terminal domain"/>
    <property type="match status" value="2"/>
</dbReference>
<evidence type="ECO:0000256" key="1">
    <source>
        <dbReference type="ARBA" id="ARBA00001974"/>
    </source>
</evidence>
<evidence type="ECO:0000256" key="11">
    <source>
        <dbReference type="ARBA" id="ARBA00034010"/>
    </source>
</evidence>
<feature type="domain" description="Glucose-methanol-choline oxidoreductase N-terminal" evidence="16">
    <location>
        <begin position="861"/>
        <end position="875"/>
    </location>
</feature>
<dbReference type="EC" id="1.1.99.29" evidence="5"/>
<evidence type="ECO:0000313" key="17">
    <source>
        <dbReference type="EMBL" id="PPQ71426.1"/>
    </source>
</evidence>
<keyword evidence="7" id="KW-0285">Flavoprotein</keyword>
<protein>
    <recommendedName>
        <fullName evidence="5">pyranose dehydrogenase (acceptor)</fullName>
        <ecNumber evidence="5">1.1.99.29</ecNumber>
    </recommendedName>
</protein>
<feature type="signal peptide" evidence="15">
    <location>
        <begin position="1"/>
        <end position="22"/>
    </location>
</feature>
<dbReference type="PANTHER" id="PTHR11552:SF147">
    <property type="entry name" value="CHOLINE DEHYDROGENASE, MITOCHONDRIAL"/>
    <property type="match status" value="1"/>
</dbReference>
<keyword evidence="8" id="KW-0274">FAD</keyword>
<evidence type="ECO:0000313" key="18">
    <source>
        <dbReference type="Proteomes" id="UP000284706"/>
    </source>
</evidence>
<keyword evidence="18" id="KW-1185">Reference proteome</keyword>
<evidence type="ECO:0000256" key="12">
    <source>
        <dbReference type="ARBA" id="ARBA00034029"/>
    </source>
</evidence>
<evidence type="ECO:0000256" key="4">
    <source>
        <dbReference type="ARBA" id="ARBA00011245"/>
    </source>
</evidence>
<evidence type="ECO:0000256" key="13">
    <source>
        <dbReference type="ARBA" id="ARBA00034050"/>
    </source>
</evidence>
<dbReference type="SUPFAM" id="SSF51905">
    <property type="entry name" value="FAD/NAD(P)-binding domain"/>
    <property type="match status" value="2"/>
</dbReference>
<dbReference type="GO" id="GO:0005576">
    <property type="term" value="C:extracellular region"/>
    <property type="evidence" value="ECO:0007669"/>
    <property type="project" value="UniProtKB-SubCell"/>
</dbReference>
<comment type="subcellular location">
    <subcellularLocation>
        <location evidence="2">Secreted</location>
    </subcellularLocation>
</comment>
<evidence type="ECO:0000256" key="3">
    <source>
        <dbReference type="ARBA" id="ARBA00010790"/>
    </source>
</evidence>
<evidence type="ECO:0000256" key="7">
    <source>
        <dbReference type="ARBA" id="ARBA00022630"/>
    </source>
</evidence>
<dbReference type="InParanoid" id="A0A409VYT7"/>
<dbReference type="Pfam" id="PF00732">
    <property type="entry name" value="GMC_oxred_N"/>
    <property type="match status" value="2"/>
</dbReference>
<dbReference type="InterPro" id="IPR007867">
    <property type="entry name" value="GMC_OxRtase_C"/>
</dbReference>
<keyword evidence="15" id="KW-0732">Signal</keyword>
<evidence type="ECO:0000256" key="14">
    <source>
        <dbReference type="ARBA" id="ARBA00034059"/>
    </source>
</evidence>
<dbReference type="Gene3D" id="3.50.50.60">
    <property type="entry name" value="FAD/NAD(P)-binding domain"/>
    <property type="match status" value="2"/>
</dbReference>
<comment type="function">
    <text evidence="9">Catalyzes the single-oxidation or sequential double oxidation reaction of carbohydrates primarily at carbon-2 and/or carbon-3 with the concomitant reduction of the flavin. The enzyme exhibits a broad sugar substrate specificity, oxidizing different aldopyranoses to the corresponding C-1, C-2, C-3 or C-1,2, C-2,3 and C-3,4 (di)dehydro sugars with substrate-specific regioselectivity. Accepts only a narrow range of electron acceptors such as substituted benzoquinones and complexed metal ions and reacts extremely slowly with O(2) as acceptor. May play a role in the natural recycling of plant matter by oxidizing all major monosaccharides in lignocellulose and by reducing quinone compounds or reactive radical species generated during lignin depolymerization.</text>
</comment>
<dbReference type="Proteomes" id="UP000284706">
    <property type="component" value="Unassembled WGS sequence"/>
</dbReference>
<comment type="caution">
    <text evidence="17">The sequence shown here is derived from an EMBL/GenBank/DDBJ whole genome shotgun (WGS) entry which is preliminary data.</text>
</comment>
<reference evidence="17 18" key="1">
    <citation type="journal article" date="2018" name="Evol. Lett.">
        <title>Horizontal gene cluster transfer increased hallucinogenic mushroom diversity.</title>
        <authorList>
            <person name="Reynolds H.T."/>
            <person name="Vijayakumar V."/>
            <person name="Gluck-Thaler E."/>
            <person name="Korotkin H.B."/>
            <person name="Matheny P.B."/>
            <person name="Slot J.C."/>
        </authorList>
    </citation>
    <scope>NUCLEOTIDE SEQUENCE [LARGE SCALE GENOMIC DNA]</scope>
    <source>
        <strain evidence="17 18">SRW20</strain>
    </source>
</reference>
<dbReference type="EMBL" id="NHYE01005503">
    <property type="protein sequence ID" value="PPQ71426.1"/>
    <property type="molecule type" value="Genomic_DNA"/>
</dbReference>
<dbReference type="InterPro" id="IPR012132">
    <property type="entry name" value="GMC_OxRdtase"/>
</dbReference>
<dbReference type="InterPro" id="IPR036188">
    <property type="entry name" value="FAD/NAD-bd_sf"/>
</dbReference>
<dbReference type="STRING" id="231916.A0A409VYT7"/>
<gene>
    <name evidence="17" type="ORF">CVT26_011126</name>
</gene>
<dbReference type="OrthoDB" id="269227at2759"/>
<feature type="chain" id="PRO_5019043132" description="pyranose dehydrogenase (acceptor)" evidence="15">
    <location>
        <begin position="23"/>
        <end position="1158"/>
    </location>
</feature>
<evidence type="ECO:0000256" key="2">
    <source>
        <dbReference type="ARBA" id="ARBA00004613"/>
    </source>
</evidence>
<sequence>MSPFCTLIRAVLLATIPSLCQGAIHQSFNDLPSGPPFDFIVIGGGTAGSVVASRLTENPKFRVLVIEAGPTNEGVLDSEVPFLLLNIPSTYSWNFTTTPQTSAGGRVMPYPRGYMLGGSSSVNGMYYTRGSSADFDRFAEFTGDSGWSWKNIFPYFLKSEKWVSPADGHNTKGQFDPSVHNMKGTGMTSVSLPGFAQSIDGRVLQTSKDVPDEYPFVLDYNAGVPLGLGYLQSTIGNGTRSSAAVAYLTSSVVARPNLEIVLNTHVTRVREASSTKGVKSFRQVEVSSGSMLVTLTAMKEVILSAGSVNTPHILLNSGIGDKDELSAVGVQPLLDLPSVGKNMSDHPGLGVSYSVNSDQTLDSITNNSTLEAELIEQWQTNRTGPMVTIGIDHVVYARIPDSSPALKEFADPSPGKTSPHFEISISNGAVFAAAAGHFITALIVHLTPASRGTVSLKSNNPLDPPVIDPGFLTSGFDLQAIKEEISFVKRFFSAPSWQGYILQPQGGFANTTTDQSVEDFVINNVGSSDHPVGTASMSPKNTNFGVVDPDLKLKGAQGLRVVDASVMALTVASLCYGAIHQSFGDLPSGPPFDFIIVGGGTAGSVVASRLTENPRFRVLLIEAGPTNEGVLVSEIPFLLLDIPSTYSWNFTTTPQTAAGDRVMPYPRGYMLGGSSSVNGMYYTRGSSADFDRFAEFTGDPGWSWRNIFPYFLKNERWAPPADHHDTKGQFNPSVHNLGGTGMVSVSLSGFAQSIDGRVLQTSEDVSDEYPFVLDYNAGTPLGLGYLQSTIGNGTRSSAATAYLSPSVVARSNLEIVLNTHVTRVRDMVSSKGPKSFRQVELSSGSISVTLTAVKEVILSAGSIKTPHILLNSGIGDEDELSAVGVQPLLNLPSVGKNMSDHPGLNVSYSVNSNNTLDSIKNNFTLEVGLIQQWQANRTGPMVTIGIDHVIYGRIPDNSPILKEFSDPSPGKTSPHFEISISNVAGFASAAGHFITAFIMHLTPASIGGSISLGSNNSFDPPLIDPGFLTSAFDLQACKDEVLFVKRFFAAPSWKGYILQPQGAFANTSTDALLEEFVINNVGSFYHPVGTASMSPKNASFGVVDPDLKIKGAHGLRIVDASVMPFVPAAHTQAATYAIAERAADLIKDEWKWEDVISE</sequence>